<proteinExistence type="predicted"/>
<protein>
    <submittedName>
        <fullName evidence="1">Uncharacterized protein</fullName>
    </submittedName>
</protein>
<reference evidence="1 2" key="1">
    <citation type="journal article" date="2015" name="Nature">
        <title>rRNA introns, odd ribosomes, and small enigmatic genomes across a large radiation of phyla.</title>
        <authorList>
            <person name="Brown C.T."/>
            <person name="Hug L.A."/>
            <person name="Thomas B.C."/>
            <person name="Sharon I."/>
            <person name="Castelle C.J."/>
            <person name="Singh A."/>
            <person name="Wilkins M.J."/>
            <person name="Williams K.H."/>
            <person name="Banfield J.F."/>
        </authorList>
    </citation>
    <scope>NUCLEOTIDE SEQUENCE [LARGE SCALE GENOMIC DNA]</scope>
</reference>
<name>A0A0G1M8A9_9BACT</name>
<accession>A0A0G1M8A9</accession>
<evidence type="ECO:0000313" key="2">
    <source>
        <dbReference type="Proteomes" id="UP000034696"/>
    </source>
</evidence>
<sequence length="312" mass="35826">MRNFISYYKGINGAQKKREEVRRVLKEVGKRGNINEEIISYLPKSFQAPLRGKVEKVIVERFSISVVLNGEAYKKVTKNPRSMGFHQPGGIWNFLSGDITGYAIEEILRDIVKHGGRISGKRIKELAVGIRENAHGVTSAHEDFHSFFNGFSESGNAFSFAALNGIVDRIIGLKERKAHDIFIKIHLQDLRKSIRIFQDFGHEELLAEIASGPWDRIPSSTFATRMAEAEEKIRLLKGKDPDIDRIIDENLSYLDFSHFRERFQLAYKMMQEKAPERLNDFGVACAMFPPSQFRHIERLVDRWEKQSGKNVE</sequence>
<gene>
    <name evidence="1" type="ORF">UX06_C0015G0006</name>
</gene>
<evidence type="ECO:0000313" key="1">
    <source>
        <dbReference type="EMBL" id="KKU04539.1"/>
    </source>
</evidence>
<comment type="caution">
    <text evidence="1">The sequence shown here is derived from an EMBL/GenBank/DDBJ whole genome shotgun (WGS) entry which is preliminary data.</text>
</comment>
<organism evidence="1 2">
    <name type="scientific">Candidatus Giovannonibacteria bacterium GW2011_GWA2_45_21</name>
    <dbReference type="NCBI Taxonomy" id="1618649"/>
    <lineage>
        <taxon>Bacteria</taxon>
        <taxon>Candidatus Giovannoniibacteriota</taxon>
    </lineage>
</organism>
<dbReference type="AlphaFoldDB" id="A0A0G1M8A9"/>
<dbReference type="EMBL" id="LCKT01000015">
    <property type="protein sequence ID" value="KKU04539.1"/>
    <property type="molecule type" value="Genomic_DNA"/>
</dbReference>
<dbReference type="Proteomes" id="UP000034696">
    <property type="component" value="Unassembled WGS sequence"/>
</dbReference>